<dbReference type="RefSeq" id="WP_113969829.1">
    <property type="nucleotide sequence ID" value="NZ_QNRJ01000007.1"/>
</dbReference>
<dbReference type="InterPro" id="IPR010719">
    <property type="entry name" value="MnmM_MeTrfase"/>
</dbReference>
<dbReference type="PANTHER" id="PTHR35276:SF1">
    <property type="entry name" value="TRNA (MNM(5)S(2)U34)-METHYLTRANSFERASE, CHLOROPLASTIC"/>
    <property type="match status" value="1"/>
</dbReference>
<protein>
    <submittedName>
        <fullName evidence="1">Putative rRNA methylase</fullName>
    </submittedName>
</protein>
<evidence type="ECO:0000313" key="1">
    <source>
        <dbReference type="EMBL" id="RBP03981.1"/>
    </source>
</evidence>
<keyword evidence="1" id="KW-0489">Methyltransferase</keyword>
<dbReference type="AlphaFoldDB" id="A0A366ENK5"/>
<proteinExistence type="predicted"/>
<name>A0A366ENK5_9BACI</name>
<dbReference type="SUPFAM" id="SSF53335">
    <property type="entry name" value="S-adenosyl-L-methionine-dependent methyltransferases"/>
    <property type="match status" value="1"/>
</dbReference>
<dbReference type="OrthoDB" id="9792989at2"/>
<sequence length="190" mass="21579">MKLDRILPFARELLERAVKPGDITIDATLGNGHDTLFLARLVGENGRVYGFDIQDEAIENTKEQLITHDLAHRVTLFHQGHETVMNVIPPLHHGKVTGAVFNLGYLPGGDKDIVTRPKTTILALNQILEMMAPEGILVLVIYHGHPEGAVERDYILRYVERLDQNYVHVLRYQFMNQLNNPPFIVALEKR</sequence>
<comment type="caution">
    <text evidence="1">The sequence shown here is derived from an EMBL/GenBank/DDBJ whole genome shotgun (WGS) entry which is preliminary data.</text>
</comment>
<keyword evidence="1" id="KW-0808">Transferase</keyword>
<dbReference type="Pfam" id="PF06962">
    <property type="entry name" value="rRNA_methylase"/>
    <property type="match status" value="1"/>
</dbReference>
<dbReference type="CDD" id="cd02440">
    <property type="entry name" value="AdoMet_MTases"/>
    <property type="match status" value="1"/>
</dbReference>
<dbReference type="GO" id="GO:0032259">
    <property type="term" value="P:methylation"/>
    <property type="evidence" value="ECO:0007669"/>
    <property type="project" value="UniProtKB-KW"/>
</dbReference>
<dbReference type="GO" id="GO:0008168">
    <property type="term" value="F:methyltransferase activity"/>
    <property type="evidence" value="ECO:0007669"/>
    <property type="project" value="UniProtKB-KW"/>
</dbReference>
<reference evidence="1 2" key="1">
    <citation type="submission" date="2018-06" db="EMBL/GenBank/DDBJ databases">
        <title>Freshwater and sediment microbial communities from various areas in North America, analyzing microbe dynamics in response to fracking.</title>
        <authorList>
            <person name="Lamendella R."/>
        </authorList>
    </citation>
    <scope>NUCLEOTIDE SEQUENCE [LARGE SCALE GENOMIC DNA]</scope>
    <source>
        <strain evidence="1 2">97B</strain>
    </source>
</reference>
<dbReference type="Proteomes" id="UP000252118">
    <property type="component" value="Unassembled WGS sequence"/>
</dbReference>
<evidence type="ECO:0000313" key="2">
    <source>
        <dbReference type="Proteomes" id="UP000252118"/>
    </source>
</evidence>
<accession>A0A366ENK5</accession>
<dbReference type="Gene3D" id="3.40.50.150">
    <property type="entry name" value="Vaccinia Virus protein VP39"/>
    <property type="match status" value="1"/>
</dbReference>
<dbReference type="EMBL" id="QNRJ01000007">
    <property type="protein sequence ID" value="RBP03981.1"/>
    <property type="molecule type" value="Genomic_DNA"/>
</dbReference>
<organism evidence="1 2">
    <name type="scientific">Rossellomorea aquimaris</name>
    <dbReference type="NCBI Taxonomy" id="189382"/>
    <lineage>
        <taxon>Bacteria</taxon>
        <taxon>Bacillati</taxon>
        <taxon>Bacillota</taxon>
        <taxon>Bacilli</taxon>
        <taxon>Bacillales</taxon>
        <taxon>Bacillaceae</taxon>
        <taxon>Rossellomorea</taxon>
    </lineage>
</organism>
<gene>
    <name evidence="1" type="ORF">DET59_107130</name>
</gene>
<dbReference type="InterPro" id="IPR029063">
    <property type="entry name" value="SAM-dependent_MTases_sf"/>
</dbReference>
<dbReference type="PANTHER" id="PTHR35276">
    <property type="entry name" value="S-ADENOSYL-L-METHIONINE-DEPENDENT METHYLTRANSFERASES SUPERFAMILY PROTEIN"/>
    <property type="match status" value="1"/>
</dbReference>